<feature type="region of interest" description="Disordered" evidence="1">
    <location>
        <begin position="1"/>
        <end position="70"/>
    </location>
</feature>
<sequence length="240" mass="23492">MIGLSVAQGGGGVAGGGGFSTGSVGASPSRSGSGRAGGARGSGSNTGRSPNRSGSKRKMTGGVATNMTPEQVANFGQMMAALTSQGGAGGMAGGAVDMTMTFNGPGVGNGNVNMNSNSSAGGNSNTNSGGAGGGANLNSASQRNAGGVAAAQQLSSAGDELVSGVPPPGPQRATLADERHRRLGVVVRVDPPRRRDAHRRARREQLRGSRGEDGGRRGDAPEREPRGVRGGHVRGPGGAP</sequence>
<organism evidence="2 3">
    <name type="scientific">Thalassiosira oceanica</name>
    <name type="common">Marine diatom</name>
    <dbReference type="NCBI Taxonomy" id="159749"/>
    <lineage>
        <taxon>Eukaryota</taxon>
        <taxon>Sar</taxon>
        <taxon>Stramenopiles</taxon>
        <taxon>Ochrophyta</taxon>
        <taxon>Bacillariophyta</taxon>
        <taxon>Coscinodiscophyceae</taxon>
        <taxon>Thalassiosirophycidae</taxon>
        <taxon>Thalassiosirales</taxon>
        <taxon>Thalassiosiraceae</taxon>
        <taxon>Thalassiosira</taxon>
    </lineage>
</organism>
<dbReference type="Proteomes" id="UP000266841">
    <property type="component" value="Unassembled WGS sequence"/>
</dbReference>
<evidence type="ECO:0000313" key="2">
    <source>
        <dbReference type="EMBL" id="EJK56257.1"/>
    </source>
</evidence>
<feature type="non-terminal residue" evidence="2">
    <location>
        <position position="240"/>
    </location>
</feature>
<gene>
    <name evidence="2" type="ORF">THAOC_23897</name>
</gene>
<dbReference type="EMBL" id="AGNL01032013">
    <property type="protein sequence ID" value="EJK56257.1"/>
    <property type="molecule type" value="Genomic_DNA"/>
</dbReference>
<keyword evidence="3" id="KW-1185">Reference proteome</keyword>
<feature type="compositionally biased region" description="Gly residues" evidence="1">
    <location>
        <begin position="8"/>
        <end position="20"/>
    </location>
</feature>
<feature type="compositionally biased region" description="Low complexity" evidence="1">
    <location>
        <begin position="21"/>
        <end position="33"/>
    </location>
</feature>
<accession>K0SC43</accession>
<reference evidence="2 3" key="1">
    <citation type="journal article" date="2012" name="Genome Biol.">
        <title>Genome and low-iron response of an oceanic diatom adapted to chronic iron limitation.</title>
        <authorList>
            <person name="Lommer M."/>
            <person name="Specht M."/>
            <person name="Roy A.S."/>
            <person name="Kraemer L."/>
            <person name="Andreson R."/>
            <person name="Gutowska M.A."/>
            <person name="Wolf J."/>
            <person name="Bergner S.V."/>
            <person name="Schilhabel M.B."/>
            <person name="Klostermeier U.C."/>
            <person name="Beiko R.G."/>
            <person name="Rosenstiel P."/>
            <person name="Hippler M."/>
            <person name="Laroche J."/>
        </authorList>
    </citation>
    <scope>NUCLEOTIDE SEQUENCE [LARGE SCALE GENOMIC DNA]</scope>
    <source>
        <strain evidence="2 3">CCMP1005</strain>
    </source>
</reference>
<feature type="compositionally biased region" description="Basic and acidic residues" evidence="1">
    <location>
        <begin position="203"/>
        <end position="227"/>
    </location>
</feature>
<dbReference type="AlphaFoldDB" id="K0SC43"/>
<evidence type="ECO:0000256" key="1">
    <source>
        <dbReference type="SAM" id="MobiDB-lite"/>
    </source>
</evidence>
<protein>
    <submittedName>
        <fullName evidence="2">Uncharacterized protein</fullName>
    </submittedName>
</protein>
<comment type="caution">
    <text evidence="2">The sequence shown here is derived from an EMBL/GenBank/DDBJ whole genome shotgun (WGS) entry which is preliminary data.</text>
</comment>
<feature type="compositionally biased region" description="Low complexity" evidence="1">
    <location>
        <begin position="110"/>
        <end position="128"/>
    </location>
</feature>
<evidence type="ECO:0000313" key="3">
    <source>
        <dbReference type="Proteomes" id="UP000266841"/>
    </source>
</evidence>
<name>K0SC43_THAOC</name>
<proteinExistence type="predicted"/>
<feature type="region of interest" description="Disordered" evidence="1">
    <location>
        <begin position="84"/>
        <end position="240"/>
    </location>
</feature>
<feature type="compositionally biased region" description="Gly residues" evidence="1">
    <location>
        <begin position="228"/>
        <end position="240"/>
    </location>
</feature>